<evidence type="ECO:0000256" key="6">
    <source>
        <dbReference type="SAM" id="Phobius"/>
    </source>
</evidence>
<gene>
    <name evidence="7" type="ORF">C4F49_10585</name>
</gene>
<keyword evidence="4 6" id="KW-1133">Transmembrane helix</keyword>
<keyword evidence="3 6" id="KW-0812">Transmembrane</keyword>
<proteinExistence type="predicted"/>
<feature type="transmembrane region" description="Helical" evidence="6">
    <location>
        <begin position="12"/>
        <end position="33"/>
    </location>
</feature>
<evidence type="ECO:0000256" key="3">
    <source>
        <dbReference type="ARBA" id="ARBA00022692"/>
    </source>
</evidence>
<protein>
    <submittedName>
        <fullName evidence="7">Multidrug transporter MatE</fullName>
    </submittedName>
</protein>
<dbReference type="Pfam" id="PF01943">
    <property type="entry name" value="Polysacc_synt"/>
    <property type="match status" value="1"/>
</dbReference>
<feature type="transmembrane region" description="Helical" evidence="6">
    <location>
        <begin position="80"/>
        <end position="104"/>
    </location>
</feature>
<feature type="transmembrane region" description="Helical" evidence="6">
    <location>
        <begin position="208"/>
        <end position="226"/>
    </location>
</feature>
<comment type="caution">
    <text evidence="7">The sequence shown here is derived from an EMBL/GenBank/DDBJ whole genome shotgun (WGS) entry which is preliminary data.</text>
</comment>
<feature type="transmembrane region" description="Helical" evidence="6">
    <location>
        <begin position="320"/>
        <end position="340"/>
    </location>
</feature>
<evidence type="ECO:0000313" key="7">
    <source>
        <dbReference type="EMBL" id="MBE8714128.1"/>
    </source>
</evidence>
<comment type="subcellular location">
    <subcellularLocation>
        <location evidence="1">Cell membrane</location>
        <topology evidence="1">Multi-pass membrane protein</topology>
    </subcellularLocation>
</comment>
<accession>A0A928UW95</accession>
<feature type="transmembrane region" description="Helical" evidence="6">
    <location>
        <begin position="170"/>
        <end position="188"/>
    </location>
</feature>
<dbReference type="PANTHER" id="PTHR30250">
    <property type="entry name" value="PST FAMILY PREDICTED COLANIC ACID TRANSPORTER"/>
    <property type="match status" value="1"/>
</dbReference>
<feature type="transmembrane region" description="Helical" evidence="6">
    <location>
        <begin position="254"/>
        <end position="272"/>
    </location>
</feature>
<organism evidence="7 8">
    <name type="scientific">Sphingobacterium hungaricum</name>
    <dbReference type="NCBI Taxonomy" id="2082723"/>
    <lineage>
        <taxon>Bacteria</taxon>
        <taxon>Pseudomonadati</taxon>
        <taxon>Bacteroidota</taxon>
        <taxon>Sphingobacteriia</taxon>
        <taxon>Sphingobacteriales</taxon>
        <taxon>Sphingobacteriaceae</taxon>
        <taxon>Sphingobacterium</taxon>
    </lineage>
</organism>
<dbReference type="GO" id="GO:0005886">
    <property type="term" value="C:plasma membrane"/>
    <property type="evidence" value="ECO:0007669"/>
    <property type="project" value="UniProtKB-SubCell"/>
</dbReference>
<evidence type="ECO:0000256" key="4">
    <source>
        <dbReference type="ARBA" id="ARBA00022989"/>
    </source>
</evidence>
<evidence type="ECO:0000256" key="2">
    <source>
        <dbReference type="ARBA" id="ARBA00022475"/>
    </source>
</evidence>
<dbReference type="InterPro" id="IPR002797">
    <property type="entry name" value="Polysacc_synth"/>
</dbReference>
<feature type="transmembrane region" description="Helical" evidence="6">
    <location>
        <begin position="292"/>
        <end position="314"/>
    </location>
</feature>
<feature type="transmembrane region" description="Helical" evidence="6">
    <location>
        <begin position="352"/>
        <end position="372"/>
    </location>
</feature>
<dbReference type="AlphaFoldDB" id="A0A928UW95"/>
<sequence>MSSFIKDLSRVGVSNFVIISSGILTSIITARYIGPEGNGIIAGLAVYPSLFMTIGSLGIRQSTAYYLGKGLYPEEKIKTAITQIWMCTTVLSFVICFILMRYFSKSGDNLYWVLLSLLPIPFNLFVTYNSGIFLGKNNISAFNKVNWIPPLLTLFLTLIFIVVLDLSVTGALLAVIGGPLFMAFLMLFRNDFLRAFKFEVDLTVIKSMLSLGLIYAFSLLIINLNYKADYILLDKLSSSYELGIYSKGSTITQYLWQIPMLLSTIVFARSAVSKNDRKFSMKVAQLLRISFILIGSASLTLFLLSDFIIITMYGESFRDSILVLKFLLPGVVILTIFKVMNMDLAGKGKPWIAMKAMFPSLIINVVLNYIFIPKYGAAGSAICSTISYIIAALTFLFFYSREVKIPISEILRFRKSDFDPIFSVINKLKKR</sequence>
<name>A0A928UW95_9SPHI</name>
<dbReference type="Proteomes" id="UP000616201">
    <property type="component" value="Unassembled WGS sequence"/>
</dbReference>
<feature type="transmembrane region" description="Helical" evidence="6">
    <location>
        <begin position="39"/>
        <end position="59"/>
    </location>
</feature>
<evidence type="ECO:0000313" key="8">
    <source>
        <dbReference type="Proteomes" id="UP000616201"/>
    </source>
</evidence>
<keyword evidence="2" id="KW-1003">Cell membrane</keyword>
<reference evidence="7" key="1">
    <citation type="submission" date="2018-02" db="EMBL/GenBank/DDBJ databases">
        <authorList>
            <person name="Vasarhelyi B.M."/>
            <person name="Deshmukh S."/>
            <person name="Balint B."/>
            <person name="Kukolya J."/>
        </authorList>
    </citation>
    <scope>NUCLEOTIDE SEQUENCE</scope>
    <source>
        <strain evidence="7">KB22</strain>
    </source>
</reference>
<feature type="transmembrane region" description="Helical" evidence="6">
    <location>
        <begin position="378"/>
        <end position="399"/>
    </location>
</feature>
<keyword evidence="5 6" id="KW-0472">Membrane</keyword>
<keyword evidence="8" id="KW-1185">Reference proteome</keyword>
<feature type="transmembrane region" description="Helical" evidence="6">
    <location>
        <begin position="147"/>
        <end position="164"/>
    </location>
</feature>
<evidence type="ECO:0000256" key="1">
    <source>
        <dbReference type="ARBA" id="ARBA00004651"/>
    </source>
</evidence>
<dbReference type="InterPro" id="IPR050833">
    <property type="entry name" value="Poly_Biosynth_Transport"/>
</dbReference>
<dbReference type="PANTHER" id="PTHR30250:SF11">
    <property type="entry name" value="O-ANTIGEN TRANSPORTER-RELATED"/>
    <property type="match status" value="1"/>
</dbReference>
<dbReference type="RefSeq" id="WP_196934302.1">
    <property type="nucleotide sequence ID" value="NZ_MU158697.1"/>
</dbReference>
<dbReference type="EMBL" id="PRDK01000005">
    <property type="protein sequence ID" value="MBE8714128.1"/>
    <property type="molecule type" value="Genomic_DNA"/>
</dbReference>
<evidence type="ECO:0000256" key="5">
    <source>
        <dbReference type="ARBA" id="ARBA00023136"/>
    </source>
</evidence>
<feature type="transmembrane region" description="Helical" evidence="6">
    <location>
        <begin position="110"/>
        <end position="135"/>
    </location>
</feature>